<evidence type="ECO:0000256" key="2">
    <source>
        <dbReference type="SAM" id="MobiDB-lite"/>
    </source>
</evidence>
<feature type="coiled-coil region" evidence="1">
    <location>
        <begin position="206"/>
        <end position="233"/>
    </location>
</feature>
<feature type="compositionally biased region" description="Basic and acidic residues" evidence="2">
    <location>
        <begin position="392"/>
        <end position="404"/>
    </location>
</feature>
<reference evidence="3 4" key="1">
    <citation type="journal article" date="2019" name="Nat. Ecol. Evol.">
        <title>Megaphylogeny resolves global patterns of mushroom evolution.</title>
        <authorList>
            <person name="Varga T."/>
            <person name="Krizsan K."/>
            <person name="Foldi C."/>
            <person name="Dima B."/>
            <person name="Sanchez-Garcia M."/>
            <person name="Sanchez-Ramirez S."/>
            <person name="Szollosi G.J."/>
            <person name="Szarkandi J.G."/>
            <person name="Papp V."/>
            <person name="Albert L."/>
            <person name="Andreopoulos W."/>
            <person name="Angelini C."/>
            <person name="Antonin V."/>
            <person name="Barry K.W."/>
            <person name="Bougher N.L."/>
            <person name="Buchanan P."/>
            <person name="Buyck B."/>
            <person name="Bense V."/>
            <person name="Catcheside P."/>
            <person name="Chovatia M."/>
            <person name="Cooper J."/>
            <person name="Damon W."/>
            <person name="Desjardin D."/>
            <person name="Finy P."/>
            <person name="Geml J."/>
            <person name="Haridas S."/>
            <person name="Hughes K."/>
            <person name="Justo A."/>
            <person name="Karasinski D."/>
            <person name="Kautmanova I."/>
            <person name="Kiss B."/>
            <person name="Kocsube S."/>
            <person name="Kotiranta H."/>
            <person name="LaButti K.M."/>
            <person name="Lechner B.E."/>
            <person name="Liimatainen K."/>
            <person name="Lipzen A."/>
            <person name="Lukacs Z."/>
            <person name="Mihaltcheva S."/>
            <person name="Morgado L.N."/>
            <person name="Niskanen T."/>
            <person name="Noordeloos M.E."/>
            <person name="Ohm R.A."/>
            <person name="Ortiz-Santana B."/>
            <person name="Ovrebo C."/>
            <person name="Racz N."/>
            <person name="Riley R."/>
            <person name="Savchenko A."/>
            <person name="Shiryaev A."/>
            <person name="Soop K."/>
            <person name="Spirin V."/>
            <person name="Szebenyi C."/>
            <person name="Tomsovsky M."/>
            <person name="Tulloss R.E."/>
            <person name="Uehling J."/>
            <person name="Grigoriev I.V."/>
            <person name="Vagvolgyi C."/>
            <person name="Papp T."/>
            <person name="Martin F.M."/>
            <person name="Miettinen O."/>
            <person name="Hibbett D.S."/>
            <person name="Nagy L.G."/>
        </authorList>
    </citation>
    <scope>NUCLEOTIDE SEQUENCE [LARGE SCALE GENOMIC DNA]</scope>
    <source>
        <strain evidence="3 4">HHB13444</strain>
    </source>
</reference>
<proteinExistence type="predicted"/>
<dbReference type="AlphaFoldDB" id="A0A5C3NVS2"/>
<name>A0A5C3NVS2_9APHY</name>
<feature type="region of interest" description="Disordered" evidence="2">
    <location>
        <begin position="238"/>
        <end position="343"/>
    </location>
</feature>
<evidence type="ECO:0000313" key="3">
    <source>
        <dbReference type="EMBL" id="TFK80637.1"/>
    </source>
</evidence>
<evidence type="ECO:0000256" key="1">
    <source>
        <dbReference type="SAM" id="Coils"/>
    </source>
</evidence>
<dbReference type="Proteomes" id="UP000308197">
    <property type="component" value="Unassembled WGS sequence"/>
</dbReference>
<feature type="region of interest" description="Disordered" evidence="2">
    <location>
        <begin position="514"/>
        <end position="597"/>
    </location>
</feature>
<dbReference type="EMBL" id="ML211735">
    <property type="protein sequence ID" value="TFK80637.1"/>
    <property type="molecule type" value="Genomic_DNA"/>
</dbReference>
<accession>A0A5C3NVS2</accession>
<feature type="region of interest" description="Disordered" evidence="2">
    <location>
        <begin position="57"/>
        <end position="89"/>
    </location>
</feature>
<protein>
    <recommendedName>
        <fullName evidence="5">Zn(2)-C6 fungal-type domain-containing protein</fullName>
    </recommendedName>
</protein>
<dbReference type="InParanoid" id="A0A5C3NVS2"/>
<feature type="region of interest" description="Disordered" evidence="2">
    <location>
        <begin position="361"/>
        <end position="415"/>
    </location>
</feature>
<keyword evidence="4" id="KW-1185">Reference proteome</keyword>
<keyword evidence="1" id="KW-0175">Coiled coil</keyword>
<feature type="compositionally biased region" description="Polar residues" evidence="2">
    <location>
        <begin position="531"/>
        <end position="540"/>
    </location>
</feature>
<evidence type="ECO:0000313" key="4">
    <source>
        <dbReference type="Proteomes" id="UP000308197"/>
    </source>
</evidence>
<feature type="compositionally biased region" description="Basic and acidic residues" evidence="2">
    <location>
        <begin position="286"/>
        <end position="304"/>
    </location>
</feature>
<gene>
    <name evidence="3" type="ORF">K466DRAFT_605168</name>
</gene>
<organism evidence="3 4">
    <name type="scientific">Polyporus arcularius HHB13444</name>
    <dbReference type="NCBI Taxonomy" id="1314778"/>
    <lineage>
        <taxon>Eukaryota</taxon>
        <taxon>Fungi</taxon>
        <taxon>Dikarya</taxon>
        <taxon>Basidiomycota</taxon>
        <taxon>Agaricomycotina</taxon>
        <taxon>Agaricomycetes</taxon>
        <taxon>Polyporales</taxon>
        <taxon>Polyporaceae</taxon>
        <taxon>Polyporus</taxon>
    </lineage>
</organism>
<feature type="compositionally biased region" description="Basic residues" evidence="2">
    <location>
        <begin position="273"/>
        <end position="282"/>
    </location>
</feature>
<feature type="compositionally biased region" description="Basic and acidic residues" evidence="2">
    <location>
        <begin position="255"/>
        <end position="265"/>
    </location>
</feature>
<sequence length="798" mass="87223">MSTYDCPTAVPGCLSPPERAPSSAPFALRPAHDTWRISANSGYDPYPPEDRQCVTGSSAAGIKRRREQSVDTTPFDVVDDRATSTPPRRKAPCVQCAQAGVAEGCSQNRRTIGCVRCNAQRLACSYRTGAAATPHDFDVPQLIRSVEGSLSLVLEHTRHLLDQSRQMGDRVVAIDQIVASGEQSVRLTAHLDALWQAMELRVVTHFGGLEQRLAGLEEELRDVKDLARELIARTRPAAANDPSTLLTSRARRYQRRNETRERVREATPPAPATRRRRRHRNVSVKGDSDSEPPDRQDPTSRRDPPSAAIASACEASPRASRAHLGAHTPEQNSSPGVSVAHHRDTEDTFGTALQLNTCLAPSEATPQGDSAEQGRDVTGTGRSDGEPYPPHVSDRSGTAEDGGRPCRSPNISTHMDVDFPMVSTARPAPPPSTSLISAIRPATSEGASRVRVEMPLGQADPATLAQNMRAYVQSRRPAFQPVPPDLALIHHRAIRRQFRTQVNSARTASLPDIAAAPTAPSRPPPVAPSSVQSGTSTRTSPVLPVSRASPPPAHSPPLSMSDGDSVNLDHHTSPVPPVEEEDDEPPPRRGKPARPKPLPYVDPLIVEYICSRFPRRVTRARELSATPSPYGVAYRDVLRLRGIGGALADLGIGTSKTERDFITVEVRGQEIHIHPDDVMVTLGMRPSTYRSVRSHMDKVQAVYTWLGQNKDIWEESTTRKRLLSVEHRAFEAMKALFGPTPLPNRRVTPPEPHPAGIHDALWEPCATFVGWADTIMTRYELVKKLNLPVSPDFYDAIV</sequence>
<evidence type="ECO:0008006" key="5">
    <source>
        <dbReference type="Google" id="ProtNLM"/>
    </source>
</evidence>
<feature type="compositionally biased region" description="Polar residues" evidence="2">
    <location>
        <begin position="361"/>
        <end position="370"/>
    </location>
</feature>